<dbReference type="InterPro" id="IPR008136">
    <property type="entry name" value="CinA_C"/>
</dbReference>
<comment type="caution">
    <text evidence="2">The sequence shown here is derived from an EMBL/GenBank/DDBJ whole genome shotgun (WGS) entry which is preliminary data.</text>
</comment>
<evidence type="ECO:0000259" key="1">
    <source>
        <dbReference type="Pfam" id="PF02464"/>
    </source>
</evidence>
<dbReference type="AlphaFoldDB" id="A0A316TIW2"/>
<organism evidence="2 3">
    <name type="scientific">Nocardioides silvaticus</name>
    <dbReference type="NCBI Taxonomy" id="2201891"/>
    <lineage>
        <taxon>Bacteria</taxon>
        <taxon>Bacillati</taxon>
        <taxon>Actinomycetota</taxon>
        <taxon>Actinomycetes</taxon>
        <taxon>Propionibacteriales</taxon>
        <taxon>Nocardioidaceae</taxon>
        <taxon>Nocardioides</taxon>
    </lineage>
</organism>
<protein>
    <submittedName>
        <fullName evidence="2">CinA family protein</fullName>
    </submittedName>
</protein>
<evidence type="ECO:0000313" key="2">
    <source>
        <dbReference type="EMBL" id="PWN02995.1"/>
    </source>
</evidence>
<evidence type="ECO:0000313" key="3">
    <source>
        <dbReference type="Proteomes" id="UP000245507"/>
    </source>
</evidence>
<proteinExistence type="predicted"/>
<dbReference type="InterPro" id="IPR036653">
    <property type="entry name" value="CinA-like_C"/>
</dbReference>
<accession>A0A316TIW2</accession>
<dbReference type="RefSeq" id="WP_109693797.1">
    <property type="nucleotide sequence ID" value="NZ_QGDD01000004.1"/>
</dbReference>
<gene>
    <name evidence="2" type="ORF">DJ010_11520</name>
</gene>
<name>A0A316TIW2_9ACTN</name>
<dbReference type="OrthoDB" id="1253990at2"/>
<dbReference type="NCBIfam" id="TIGR00199">
    <property type="entry name" value="PncC_domain"/>
    <property type="match status" value="1"/>
</dbReference>
<keyword evidence="3" id="KW-1185">Reference proteome</keyword>
<feature type="domain" description="CinA C-terminal" evidence="1">
    <location>
        <begin position="5"/>
        <end position="148"/>
    </location>
</feature>
<reference evidence="2 3" key="1">
    <citation type="submission" date="2018-05" db="EMBL/GenBank/DDBJ databases">
        <title>Nocardioides silvaticus genome.</title>
        <authorList>
            <person name="Li C."/>
            <person name="Wang G."/>
        </authorList>
    </citation>
    <scope>NUCLEOTIDE SEQUENCE [LARGE SCALE GENOMIC DNA]</scope>
    <source>
        <strain evidence="2 3">CCTCC AB 2018079</strain>
    </source>
</reference>
<dbReference type="SUPFAM" id="SSF142433">
    <property type="entry name" value="CinA-like"/>
    <property type="match status" value="1"/>
</dbReference>
<dbReference type="EMBL" id="QGDD01000004">
    <property type="protein sequence ID" value="PWN02995.1"/>
    <property type="molecule type" value="Genomic_DNA"/>
</dbReference>
<sequence>MHKNKSVEVIADRANNDSLIVACAESLTAGAIASELAKGENASEWFAGGVASYMSETKFKVLGVTPGPVITESCAREMVEGVCRLMAADVAVAVTGVGGPDEEEGEPSGTVYIATHVEGRTEVTRHQFEGDPPEVLEQTTQVALERLAARYETET</sequence>
<dbReference type="Proteomes" id="UP000245507">
    <property type="component" value="Unassembled WGS sequence"/>
</dbReference>
<dbReference type="Gene3D" id="3.90.950.20">
    <property type="entry name" value="CinA-like"/>
    <property type="match status" value="1"/>
</dbReference>
<dbReference type="Pfam" id="PF02464">
    <property type="entry name" value="CinA"/>
    <property type="match status" value="1"/>
</dbReference>